<accession>A0ACC1SP49</accession>
<dbReference type="Proteomes" id="UP001148629">
    <property type="component" value="Unassembled WGS sequence"/>
</dbReference>
<evidence type="ECO:0000313" key="1">
    <source>
        <dbReference type="EMBL" id="KAJ3543654.1"/>
    </source>
</evidence>
<protein>
    <submittedName>
        <fullName evidence="1">Uncharacterized protein</fullName>
    </submittedName>
</protein>
<keyword evidence="2" id="KW-1185">Reference proteome</keyword>
<gene>
    <name evidence="1" type="ORF">NM208_g3458</name>
</gene>
<sequence>MASILALLFVWLRQFVEILTHLIEGSSNDSDEHAGITTLENREEGRWQPLRIENTTAQPLQGFIGSVVEGAATNEDAGDEEEQLPESGTNVTDDAVQKAAPLLPCSLSTTPPSSVQSVQSLETHQEWRDQVKAKLHILQQTMDPLVASASYNQQYSAIHRLPDEIILLIFDNVTHDVVSFFCLRHVCHLFRRLVHDWKFRHHVFSNHSCHLSCTTYPHNFICPKWKSNATPAGGCHCLRERIRDKKNSDIAQSIIARLQTDSLCSKCQRQYQLRKNNLQSATCKFAPIGILKTKDWLYCSACNLDHPSAVFSATERAKQQRICIGRQGYVRLCDHEVITWADLEAQIARLKEPKGDNQDWETVRICRHPSHHPRCDTQRTRSDRSWPAAKLSFRANTGFFDLNLFWAPHTGPVLTRDGRFFASELRNAVSDIRQSGSKYLMPQNAPSHLPEMACFPSTEGCECLRYDLPNRVATESKCPRDILRQRLYHSPPTRQGMLIVPCIQRPTKNKACLELMYYRTIACEPDMSPSHEWLHALARESYHGDLDGGVPETCDNPTCRYHYPAMYYDYHYEYVAMEARRH</sequence>
<name>A0ACC1SP49_9HYPO</name>
<comment type="caution">
    <text evidence="1">The sequence shown here is derived from an EMBL/GenBank/DDBJ whole genome shotgun (WGS) entry which is preliminary data.</text>
</comment>
<reference evidence="1" key="1">
    <citation type="submission" date="2022-08" db="EMBL/GenBank/DDBJ databases">
        <title>Genome Sequence of Fusarium decemcellulare.</title>
        <authorList>
            <person name="Buettner E."/>
        </authorList>
    </citation>
    <scope>NUCLEOTIDE SEQUENCE</scope>
    <source>
        <strain evidence="1">Babe19</strain>
    </source>
</reference>
<organism evidence="1 2">
    <name type="scientific">Fusarium decemcellulare</name>
    <dbReference type="NCBI Taxonomy" id="57161"/>
    <lineage>
        <taxon>Eukaryota</taxon>
        <taxon>Fungi</taxon>
        <taxon>Dikarya</taxon>
        <taxon>Ascomycota</taxon>
        <taxon>Pezizomycotina</taxon>
        <taxon>Sordariomycetes</taxon>
        <taxon>Hypocreomycetidae</taxon>
        <taxon>Hypocreales</taxon>
        <taxon>Nectriaceae</taxon>
        <taxon>Fusarium</taxon>
        <taxon>Fusarium decemcellulare species complex</taxon>
    </lineage>
</organism>
<dbReference type="EMBL" id="JANRMS010000234">
    <property type="protein sequence ID" value="KAJ3543654.1"/>
    <property type="molecule type" value="Genomic_DNA"/>
</dbReference>
<proteinExistence type="predicted"/>
<evidence type="ECO:0000313" key="2">
    <source>
        <dbReference type="Proteomes" id="UP001148629"/>
    </source>
</evidence>